<sequence>MTELDKTYTAISVQALKRLPLYLNYLKSLDREKTKIISSPAIAKALGLNEVQVRKDLAAIKSGGRPRTGYLLEKLIGDLDTYLGYSNVNEAVLVGAGHLGRALISYQGFETYGLNIVVGFDVDETVVGTEICGKKVLPLEKLVSLCHRMHVNIGIIAVPAENAQEVCDLMVEAGILAIWNFAPAQLTVPAHILVQNENMASSLALLSKHLKKKMSKA</sequence>
<dbReference type="GO" id="GO:0045892">
    <property type="term" value="P:negative regulation of DNA-templated transcription"/>
    <property type="evidence" value="ECO:0007669"/>
    <property type="project" value="InterPro"/>
</dbReference>
<dbReference type="EMBL" id="FQXV01000008">
    <property type="protein sequence ID" value="SHI10016.1"/>
    <property type="molecule type" value="Genomic_DNA"/>
</dbReference>
<evidence type="ECO:0000256" key="4">
    <source>
        <dbReference type="ARBA" id="ARBA00023027"/>
    </source>
</evidence>
<comment type="similarity">
    <text evidence="7">Belongs to the transcriptional regulatory Rex family.</text>
</comment>
<dbReference type="NCBIfam" id="NF003995">
    <property type="entry name" value="PRK05472.2-4"/>
    <property type="match status" value="1"/>
</dbReference>
<evidence type="ECO:0000256" key="7">
    <source>
        <dbReference type="HAMAP-Rule" id="MF_01131"/>
    </source>
</evidence>
<keyword evidence="2 7" id="KW-0678">Repressor</keyword>
<keyword evidence="6 7" id="KW-0804">Transcription</keyword>
<keyword evidence="4 7" id="KW-0520">NAD</keyword>
<dbReference type="Gene3D" id="1.10.10.10">
    <property type="entry name" value="Winged helix-like DNA-binding domain superfamily/Winged helix DNA-binding domain"/>
    <property type="match status" value="1"/>
</dbReference>
<evidence type="ECO:0000259" key="8">
    <source>
        <dbReference type="SMART" id="SM00881"/>
    </source>
</evidence>
<dbReference type="Pfam" id="PF06971">
    <property type="entry name" value="Put_DNA-bind_N"/>
    <property type="match status" value="1"/>
</dbReference>
<proteinExistence type="inferred from homology"/>
<dbReference type="InterPro" id="IPR003781">
    <property type="entry name" value="CoA-bd"/>
</dbReference>
<dbReference type="STRING" id="1123282.SAMN02745823_02401"/>
<evidence type="ECO:0000256" key="2">
    <source>
        <dbReference type="ARBA" id="ARBA00022491"/>
    </source>
</evidence>
<evidence type="ECO:0000256" key="1">
    <source>
        <dbReference type="ARBA" id="ARBA00022490"/>
    </source>
</evidence>
<dbReference type="SMART" id="SM00881">
    <property type="entry name" value="CoA_binding"/>
    <property type="match status" value="1"/>
</dbReference>
<reference evidence="9 10" key="1">
    <citation type="submission" date="2016-11" db="EMBL/GenBank/DDBJ databases">
        <authorList>
            <person name="Jaros S."/>
            <person name="Januszkiewicz K."/>
            <person name="Wedrychowicz H."/>
        </authorList>
    </citation>
    <scope>NUCLEOTIDE SEQUENCE [LARGE SCALE GENOMIC DNA]</scope>
    <source>
        <strain evidence="9 10">DSM 10068</strain>
    </source>
</reference>
<dbReference type="Gene3D" id="3.40.50.720">
    <property type="entry name" value="NAD(P)-binding Rossmann-like Domain"/>
    <property type="match status" value="1"/>
</dbReference>
<accession>A0A1M5YDG2</accession>
<protein>
    <recommendedName>
        <fullName evidence="7">Redox-sensing transcriptional repressor Rex</fullName>
    </recommendedName>
</protein>
<evidence type="ECO:0000313" key="9">
    <source>
        <dbReference type="EMBL" id="SHI10016.1"/>
    </source>
</evidence>
<dbReference type="PANTHER" id="PTHR35786">
    <property type="entry name" value="REDOX-SENSING TRANSCRIPTIONAL REPRESSOR REX"/>
    <property type="match status" value="1"/>
</dbReference>
<feature type="domain" description="CoA-binding" evidence="8">
    <location>
        <begin position="85"/>
        <end position="185"/>
    </location>
</feature>
<dbReference type="NCBIfam" id="NF003996">
    <property type="entry name" value="PRK05472.2-5"/>
    <property type="match status" value="1"/>
</dbReference>
<evidence type="ECO:0000256" key="6">
    <source>
        <dbReference type="ARBA" id="ARBA00023163"/>
    </source>
</evidence>
<dbReference type="InterPro" id="IPR036291">
    <property type="entry name" value="NAD(P)-bd_dom_sf"/>
</dbReference>
<comment type="subcellular location">
    <subcellularLocation>
        <location evidence="7">Cytoplasm</location>
    </subcellularLocation>
</comment>
<feature type="DNA-binding region" description="H-T-H motif" evidence="7">
    <location>
        <begin position="21"/>
        <end position="60"/>
    </location>
</feature>
<feature type="binding site" evidence="7">
    <location>
        <begin position="95"/>
        <end position="100"/>
    </location>
    <ligand>
        <name>NAD(+)</name>
        <dbReference type="ChEBI" id="CHEBI:57540"/>
    </ligand>
</feature>
<dbReference type="AlphaFoldDB" id="A0A1M5YDG2"/>
<keyword evidence="1 7" id="KW-0963">Cytoplasm</keyword>
<name>A0A1M5YDG2_9FIRM</name>
<dbReference type="PANTHER" id="PTHR35786:SF1">
    <property type="entry name" value="REDOX-SENSING TRANSCRIPTIONAL REPRESSOR REX 1"/>
    <property type="match status" value="1"/>
</dbReference>
<dbReference type="GO" id="GO:0003677">
    <property type="term" value="F:DNA binding"/>
    <property type="evidence" value="ECO:0007669"/>
    <property type="project" value="UniProtKB-UniRule"/>
</dbReference>
<dbReference type="InterPro" id="IPR036390">
    <property type="entry name" value="WH_DNA-bd_sf"/>
</dbReference>
<gene>
    <name evidence="7" type="primary">rex</name>
    <name evidence="9" type="ORF">SAMN02745823_02401</name>
</gene>
<dbReference type="NCBIfam" id="NF003994">
    <property type="entry name" value="PRK05472.2-3"/>
    <property type="match status" value="1"/>
</dbReference>
<dbReference type="GO" id="GO:0005737">
    <property type="term" value="C:cytoplasm"/>
    <property type="evidence" value="ECO:0007669"/>
    <property type="project" value="UniProtKB-SubCell"/>
</dbReference>
<dbReference type="Proteomes" id="UP000183995">
    <property type="component" value="Unassembled WGS sequence"/>
</dbReference>
<organism evidence="9 10">
    <name type="scientific">Sporobacter termitidis DSM 10068</name>
    <dbReference type="NCBI Taxonomy" id="1123282"/>
    <lineage>
        <taxon>Bacteria</taxon>
        <taxon>Bacillati</taxon>
        <taxon>Bacillota</taxon>
        <taxon>Clostridia</taxon>
        <taxon>Eubacteriales</taxon>
        <taxon>Oscillospiraceae</taxon>
        <taxon>Sporobacter</taxon>
    </lineage>
</organism>
<dbReference type="GO" id="GO:0051775">
    <property type="term" value="P:response to redox state"/>
    <property type="evidence" value="ECO:0007669"/>
    <property type="project" value="InterPro"/>
</dbReference>
<keyword evidence="10" id="KW-1185">Reference proteome</keyword>
<dbReference type="InterPro" id="IPR022876">
    <property type="entry name" value="Tscrpt_rep_Rex"/>
</dbReference>
<dbReference type="Pfam" id="PF02629">
    <property type="entry name" value="CoA_binding"/>
    <property type="match status" value="1"/>
</dbReference>
<dbReference type="RefSeq" id="WP_073079263.1">
    <property type="nucleotide sequence ID" value="NZ_FQXV01000008.1"/>
</dbReference>
<evidence type="ECO:0000256" key="3">
    <source>
        <dbReference type="ARBA" id="ARBA00023015"/>
    </source>
</evidence>
<evidence type="ECO:0000313" key="10">
    <source>
        <dbReference type="Proteomes" id="UP000183995"/>
    </source>
</evidence>
<dbReference type="OrthoDB" id="9784760at2"/>
<dbReference type="InterPro" id="IPR009718">
    <property type="entry name" value="Rex_DNA-bd_C_dom"/>
</dbReference>
<keyword evidence="3 7" id="KW-0805">Transcription regulation</keyword>
<comment type="subunit">
    <text evidence="7">Homodimer.</text>
</comment>
<dbReference type="SUPFAM" id="SSF46785">
    <property type="entry name" value="Winged helix' DNA-binding domain"/>
    <property type="match status" value="1"/>
</dbReference>
<comment type="function">
    <text evidence="7">Modulates transcription in response to changes in cellular NADH/NAD(+) redox state.</text>
</comment>
<dbReference type="InterPro" id="IPR036388">
    <property type="entry name" value="WH-like_DNA-bd_sf"/>
</dbReference>
<dbReference type="HAMAP" id="MF_01131">
    <property type="entry name" value="Rex"/>
    <property type="match status" value="1"/>
</dbReference>
<dbReference type="SUPFAM" id="SSF51735">
    <property type="entry name" value="NAD(P)-binding Rossmann-fold domains"/>
    <property type="match status" value="1"/>
</dbReference>
<keyword evidence="5 7" id="KW-0238">DNA-binding</keyword>
<dbReference type="GO" id="GO:0003700">
    <property type="term" value="F:DNA-binding transcription factor activity"/>
    <property type="evidence" value="ECO:0007669"/>
    <property type="project" value="UniProtKB-UniRule"/>
</dbReference>
<evidence type="ECO:0000256" key="5">
    <source>
        <dbReference type="ARBA" id="ARBA00023125"/>
    </source>
</evidence>